<evidence type="ECO:0000313" key="1">
    <source>
        <dbReference type="EMBL" id="KAI0028540.1"/>
    </source>
</evidence>
<accession>A0ACB8QAF8</accession>
<reference evidence="1" key="2">
    <citation type="journal article" date="2022" name="New Phytol.">
        <title>Evolutionary transition to the ectomycorrhizal habit in the genomes of a hyperdiverse lineage of mushroom-forming fungi.</title>
        <authorList>
            <person name="Looney B."/>
            <person name="Miyauchi S."/>
            <person name="Morin E."/>
            <person name="Drula E."/>
            <person name="Courty P.E."/>
            <person name="Kohler A."/>
            <person name="Kuo A."/>
            <person name="LaButti K."/>
            <person name="Pangilinan J."/>
            <person name="Lipzen A."/>
            <person name="Riley R."/>
            <person name="Andreopoulos W."/>
            <person name="He G."/>
            <person name="Johnson J."/>
            <person name="Nolan M."/>
            <person name="Tritt A."/>
            <person name="Barry K.W."/>
            <person name="Grigoriev I.V."/>
            <person name="Nagy L.G."/>
            <person name="Hibbett D."/>
            <person name="Henrissat B."/>
            <person name="Matheny P.B."/>
            <person name="Labbe J."/>
            <person name="Martin F.M."/>
        </authorList>
    </citation>
    <scope>NUCLEOTIDE SEQUENCE</scope>
    <source>
        <strain evidence="1">EC-137</strain>
    </source>
</reference>
<dbReference type="Proteomes" id="UP000814128">
    <property type="component" value="Unassembled WGS sequence"/>
</dbReference>
<organism evidence="1 2">
    <name type="scientific">Vararia minispora EC-137</name>
    <dbReference type="NCBI Taxonomy" id="1314806"/>
    <lineage>
        <taxon>Eukaryota</taxon>
        <taxon>Fungi</taxon>
        <taxon>Dikarya</taxon>
        <taxon>Basidiomycota</taxon>
        <taxon>Agaricomycotina</taxon>
        <taxon>Agaricomycetes</taxon>
        <taxon>Russulales</taxon>
        <taxon>Lachnocladiaceae</taxon>
        <taxon>Vararia</taxon>
    </lineage>
</organism>
<protein>
    <submittedName>
        <fullName evidence="1">Uncharacterized protein</fullName>
    </submittedName>
</protein>
<proteinExistence type="predicted"/>
<reference evidence="1" key="1">
    <citation type="submission" date="2021-02" db="EMBL/GenBank/DDBJ databases">
        <authorList>
            <consortium name="DOE Joint Genome Institute"/>
            <person name="Ahrendt S."/>
            <person name="Looney B.P."/>
            <person name="Miyauchi S."/>
            <person name="Morin E."/>
            <person name="Drula E."/>
            <person name="Courty P.E."/>
            <person name="Chicoki N."/>
            <person name="Fauchery L."/>
            <person name="Kohler A."/>
            <person name="Kuo A."/>
            <person name="Labutti K."/>
            <person name="Pangilinan J."/>
            <person name="Lipzen A."/>
            <person name="Riley R."/>
            <person name="Andreopoulos W."/>
            <person name="He G."/>
            <person name="Johnson J."/>
            <person name="Barry K.W."/>
            <person name="Grigoriev I.V."/>
            <person name="Nagy L."/>
            <person name="Hibbett D."/>
            <person name="Henrissat B."/>
            <person name="Matheny P.B."/>
            <person name="Labbe J."/>
            <person name="Martin F."/>
        </authorList>
    </citation>
    <scope>NUCLEOTIDE SEQUENCE</scope>
    <source>
        <strain evidence="1">EC-137</strain>
    </source>
</reference>
<name>A0ACB8QAF8_9AGAM</name>
<evidence type="ECO:0000313" key="2">
    <source>
        <dbReference type="Proteomes" id="UP000814128"/>
    </source>
</evidence>
<keyword evidence="2" id="KW-1185">Reference proteome</keyword>
<comment type="caution">
    <text evidence="1">The sequence shown here is derived from an EMBL/GenBank/DDBJ whole genome shotgun (WGS) entry which is preliminary data.</text>
</comment>
<gene>
    <name evidence="1" type="ORF">K488DRAFT_89642</name>
</gene>
<dbReference type="EMBL" id="MU273744">
    <property type="protein sequence ID" value="KAI0028540.1"/>
    <property type="molecule type" value="Genomic_DNA"/>
</dbReference>
<sequence length="87" mass="9692">MLVQFVLSDQATFTVGGPVPTQGTWCLGQFYLKVIDQAYNALTDDKILSLVQWWNETIFPDANVAMSTKNKESAAGLMESQHIRKLA</sequence>